<comment type="caution">
    <text evidence="3">The sequence shown here is derived from an EMBL/GenBank/DDBJ whole genome shotgun (WGS) entry which is preliminary data.</text>
</comment>
<keyword evidence="4" id="KW-1185">Reference proteome</keyword>
<protein>
    <submittedName>
        <fullName evidence="3">Uncharacterized protein</fullName>
    </submittedName>
</protein>
<dbReference type="Proteomes" id="UP001303046">
    <property type="component" value="Unassembled WGS sequence"/>
</dbReference>
<proteinExistence type="predicted"/>
<feature type="signal peptide" evidence="2">
    <location>
        <begin position="1"/>
        <end position="16"/>
    </location>
</feature>
<dbReference type="EMBL" id="JAVFWL010000005">
    <property type="protein sequence ID" value="KAK6754954.1"/>
    <property type="molecule type" value="Genomic_DNA"/>
</dbReference>
<organism evidence="3 4">
    <name type="scientific">Necator americanus</name>
    <name type="common">Human hookworm</name>
    <dbReference type="NCBI Taxonomy" id="51031"/>
    <lineage>
        <taxon>Eukaryota</taxon>
        <taxon>Metazoa</taxon>
        <taxon>Ecdysozoa</taxon>
        <taxon>Nematoda</taxon>
        <taxon>Chromadorea</taxon>
        <taxon>Rhabditida</taxon>
        <taxon>Rhabditina</taxon>
        <taxon>Rhabditomorpha</taxon>
        <taxon>Strongyloidea</taxon>
        <taxon>Ancylostomatidae</taxon>
        <taxon>Bunostominae</taxon>
        <taxon>Necator</taxon>
    </lineage>
</organism>
<evidence type="ECO:0000313" key="3">
    <source>
        <dbReference type="EMBL" id="KAK6754954.1"/>
    </source>
</evidence>
<keyword evidence="2" id="KW-0732">Signal</keyword>
<accession>A0ABR1DWZ6</accession>
<evidence type="ECO:0000313" key="4">
    <source>
        <dbReference type="Proteomes" id="UP001303046"/>
    </source>
</evidence>
<gene>
    <name evidence="3" type="primary">Necator_chrV.g18537</name>
    <name evidence="3" type="ORF">RB195_013746</name>
</gene>
<evidence type="ECO:0000256" key="1">
    <source>
        <dbReference type="SAM" id="MobiDB-lite"/>
    </source>
</evidence>
<feature type="chain" id="PRO_5047207903" evidence="2">
    <location>
        <begin position="17"/>
        <end position="122"/>
    </location>
</feature>
<name>A0ABR1DWZ6_NECAM</name>
<feature type="region of interest" description="Disordered" evidence="1">
    <location>
        <begin position="58"/>
        <end position="85"/>
    </location>
</feature>
<sequence>MAILLVLFTIFAQGASAPVGGDEEMKGKLIHPGSSDTFENRKLVKEMLEALNIRTQKLHRAGQGSGPQTTMQPRPDLGPKNNFTKPMSITNQEIAEWMYEGDIVLTPSQAKFIVTGVNGAFS</sequence>
<evidence type="ECO:0000256" key="2">
    <source>
        <dbReference type="SAM" id="SignalP"/>
    </source>
</evidence>
<reference evidence="3 4" key="1">
    <citation type="submission" date="2023-08" db="EMBL/GenBank/DDBJ databases">
        <title>A Necator americanus chromosomal reference genome.</title>
        <authorList>
            <person name="Ilik V."/>
            <person name="Petrzelkova K.J."/>
            <person name="Pardy F."/>
            <person name="Fuh T."/>
            <person name="Niatou-Singa F.S."/>
            <person name="Gouil Q."/>
            <person name="Baker L."/>
            <person name="Ritchie M.E."/>
            <person name="Jex A.R."/>
            <person name="Gazzola D."/>
            <person name="Li H."/>
            <person name="Toshio Fujiwara R."/>
            <person name="Zhan B."/>
            <person name="Aroian R.V."/>
            <person name="Pafco B."/>
            <person name="Schwarz E.M."/>
        </authorList>
    </citation>
    <scope>NUCLEOTIDE SEQUENCE [LARGE SCALE GENOMIC DNA]</scope>
    <source>
        <strain evidence="3 4">Aroian</strain>
        <tissue evidence="3">Whole animal</tissue>
    </source>
</reference>